<protein>
    <submittedName>
        <fullName evidence="11">Nucleotidyltransferase</fullName>
    </submittedName>
</protein>
<dbReference type="SUPFAM" id="SSF81301">
    <property type="entry name" value="Nucleotidyltransferase"/>
    <property type="match status" value="1"/>
</dbReference>
<dbReference type="CDD" id="cd05403">
    <property type="entry name" value="NT_KNTase_like"/>
    <property type="match status" value="1"/>
</dbReference>
<name>A0ABY2NAM7_9LEPT</name>
<evidence type="ECO:0000256" key="1">
    <source>
        <dbReference type="ARBA" id="ARBA00001946"/>
    </source>
</evidence>
<evidence type="ECO:0000256" key="5">
    <source>
        <dbReference type="ARBA" id="ARBA00022723"/>
    </source>
</evidence>
<dbReference type="InterPro" id="IPR043519">
    <property type="entry name" value="NT_sf"/>
</dbReference>
<keyword evidence="4" id="KW-0548">Nucleotidyltransferase</keyword>
<evidence type="ECO:0000256" key="7">
    <source>
        <dbReference type="ARBA" id="ARBA00022840"/>
    </source>
</evidence>
<keyword evidence="7" id="KW-0067">ATP-binding</keyword>
<evidence type="ECO:0000256" key="9">
    <source>
        <dbReference type="ARBA" id="ARBA00038276"/>
    </source>
</evidence>
<comment type="cofactor">
    <cofactor evidence="1">
        <name>Mg(2+)</name>
        <dbReference type="ChEBI" id="CHEBI:18420"/>
    </cofactor>
</comment>
<evidence type="ECO:0000256" key="4">
    <source>
        <dbReference type="ARBA" id="ARBA00022695"/>
    </source>
</evidence>
<dbReference type="PANTHER" id="PTHR33571">
    <property type="entry name" value="SSL8005 PROTEIN"/>
    <property type="match status" value="1"/>
</dbReference>
<sequence>MDRAQVLENIRKNIEIIHSFGIDSIGLFGSVARNENSQNSDLDILVNYQDGKLILDSYMDLKFFIESLFQCKVDLVTKSSIKPYLRERILEEVIYVA</sequence>
<accession>A0ABY2NAM7</accession>
<proteinExistence type="inferred from homology"/>
<dbReference type="InterPro" id="IPR002934">
    <property type="entry name" value="Polymerase_NTP_transf_dom"/>
</dbReference>
<evidence type="ECO:0000313" key="12">
    <source>
        <dbReference type="Proteomes" id="UP000297422"/>
    </source>
</evidence>
<keyword evidence="6" id="KW-0547">Nucleotide-binding</keyword>
<dbReference type="Proteomes" id="UP000297422">
    <property type="component" value="Unassembled WGS sequence"/>
</dbReference>
<keyword evidence="8" id="KW-0460">Magnesium</keyword>
<evidence type="ECO:0000313" key="11">
    <source>
        <dbReference type="EMBL" id="TGM20261.1"/>
    </source>
</evidence>
<dbReference type="PANTHER" id="PTHR33571:SF14">
    <property type="entry name" value="PROTEIN ADENYLYLTRANSFERASE MJ0435-RELATED"/>
    <property type="match status" value="1"/>
</dbReference>
<dbReference type="Pfam" id="PF01909">
    <property type="entry name" value="NTP_transf_2"/>
    <property type="match status" value="1"/>
</dbReference>
<dbReference type="InterPro" id="IPR052038">
    <property type="entry name" value="Type-VII_TA_antitoxin"/>
</dbReference>
<keyword evidence="3" id="KW-0808">Transferase</keyword>
<dbReference type="Gene3D" id="3.30.460.10">
    <property type="entry name" value="Beta Polymerase, domain 2"/>
    <property type="match status" value="1"/>
</dbReference>
<keyword evidence="5" id="KW-0479">Metal-binding</keyword>
<organism evidence="11 12">
    <name type="scientific">Leptospira stimsonii</name>
    <dbReference type="NCBI Taxonomy" id="2202203"/>
    <lineage>
        <taxon>Bacteria</taxon>
        <taxon>Pseudomonadati</taxon>
        <taxon>Spirochaetota</taxon>
        <taxon>Spirochaetia</taxon>
        <taxon>Leptospirales</taxon>
        <taxon>Leptospiraceae</taxon>
        <taxon>Leptospira</taxon>
    </lineage>
</organism>
<feature type="domain" description="Polymerase nucleotidyl transferase" evidence="10">
    <location>
        <begin position="16"/>
        <end position="96"/>
    </location>
</feature>
<keyword evidence="2" id="KW-1277">Toxin-antitoxin system</keyword>
<dbReference type="EMBL" id="RQGT01000026">
    <property type="protein sequence ID" value="TGM20261.1"/>
    <property type="molecule type" value="Genomic_DNA"/>
</dbReference>
<evidence type="ECO:0000256" key="8">
    <source>
        <dbReference type="ARBA" id="ARBA00022842"/>
    </source>
</evidence>
<gene>
    <name evidence="11" type="ORF">EHQ90_03635</name>
</gene>
<comment type="similarity">
    <text evidence="9">Belongs to the MntA antitoxin family.</text>
</comment>
<evidence type="ECO:0000259" key="10">
    <source>
        <dbReference type="Pfam" id="PF01909"/>
    </source>
</evidence>
<keyword evidence="12" id="KW-1185">Reference proteome</keyword>
<evidence type="ECO:0000256" key="3">
    <source>
        <dbReference type="ARBA" id="ARBA00022679"/>
    </source>
</evidence>
<evidence type="ECO:0000256" key="2">
    <source>
        <dbReference type="ARBA" id="ARBA00022649"/>
    </source>
</evidence>
<reference evidence="12" key="1">
    <citation type="journal article" date="2019" name="PLoS Negl. Trop. Dis.">
        <title>Revisiting the worldwide diversity of Leptospira species in the environment.</title>
        <authorList>
            <person name="Vincent A.T."/>
            <person name="Schiettekatte O."/>
            <person name="Bourhy P."/>
            <person name="Veyrier F.J."/>
            <person name="Picardeau M."/>
        </authorList>
    </citation>
    <scope>NUCLEOTIDE SEQUENCE [LARGE SCALE GENOMIC DNA]</scope>
    <source>
        <strain evidence="12">201702407</strain>
    </source>
</reference>
<comment type="caution">
    <text evidence="11">The sequence shown here is derived from an EMBL/GenBank/DDBJ whole genome shotgun (WGS) entry which is preliminary data.</text>
</comment>
<evidence type="ECO:0000256" key="6">
    <source>
        <dbReference type="ARBA" id="ARBA00022741"/>
    </source>
</evidence>